<dbReference type="GO" id="GO:0008253">
    <property type="term" value="F:5'-nucleotidase activity"/>
    <property type="evidence" value="ECO:0007669"/>
    <property type="project" value="TreeGrafter"/>
</dbReference>
<dbReference type="KEGG" id="mng:MNEG_11692"/>
<evidence type="ECO:0000256" key="2">
    <source>
        <dbReference type="ARBA" id="ARBA00022723"/>
    </source>
</evidence>
<dbReference type="Gene3D" id="3.40.50.1000">
    <property type="entry name" value="HAD superfamily/HAD-like"/>
    <property type="match status" value="1"/>
</dbReference>
<evidence type="ECO:0000256" key="1">
    <source>
        <dbReference type="ARBA" id="ARBA00009589"/>
    </source>
</evidence>
<dbReference type="NCBIfam" id="TIGR02244">
    <property type="entry name" value="HAD-IG-Ncltidse"/>
    <property type="match status" value="1"/>
</dbReference>
<sequence>MDYTIAQYKPKAFEELAYSETVAKLVKVFGYPPSLYQLEFDYAFMVRGLIVDKKRGNVIKVDRHKCLTSAERDDVYNWGAVRDEFDEPGYSMVDTLFSLAESHLFSQLVEIADKDPQSITHGTDYQLIWRDVRSAVDLCHRDGTLKREVALNPSKYIHDDPHLVPMLRMYKRSGRKLFLATNSLWDYTHVVMNYLCGGLVGRRKSEEWLRLFDVVIVGCAKPGFFSERRPLFAVDPSDGTLRNTDGGAPIIPIGLDDLPAEALGSTASQLDLQDEDKALVFQGGNYIDLHKMLGISSGTECLYIGDHIYGDILRSKKSLGWRTMLVGRGDENLH</sequence>
<dbReference type="GO" id="GO:0046872">
    <property type="term" value="F:metal ion binding"/>
    <property type="evidence" value="ECO:0007669"/>
    <property type="project" value="UniProtKB-KW"/>
</dbReference>
<evidence type="ECO:0000313" key="5">
    <source>
        <dbReference type="EMBL" id="KIY96272.1"/>
    </source>
</evidence>
<comment type="similarity">
    <text evidence="1">Belongs to the 5'(3')-deoxyribonucleotidase family.</text>
</comment>
<dbReference type="SUPFAM" id="SSF56784">
    <property type="entry name" value="HAD-like"/>
    <property type="match status" value="1"/>
</dbReference>
<accession>A0A0D2J958</accession>
<evidence type="ECO:0008006" key="7">
    <source>
        <dbReference type="Google" id="ProtNLM"/>
    </source>
</evidence>
<dbReference type="PANTHER" id="PTHR12103">
    <property type="entry name" value="5'-NUCLEOTIDASE DOMAIN-CONTAINING"/>
    <property type="match status" value="1"/>
</dbReference>
<keyword evidence="2" id="KW-0479">Metal-binding</keyword>
<proteinExistence type="inferred from homology"/>
<organism evidence="5 6">
    <name type="scientific">Monoraphidium neglectum</name>
    <dbReference type="NCBI Taxonomy" id="145388"/>
    <lineage>
        <taxon>Eukaryota</taxon>
        <taxon>Viridiplantae</taxon>
        <taxon>Chlorophyta</taxon>
        <taxon>core chlorophytes</taxon>
        <taxon>Chlorophyceae</taxon>
        <taxon>CS clade</taxon>
        <taxon>Sphaeropleales</taxon>
        <taxon>Selenastraceae</taxon>
        <taxon>Monoraphidium</taxon>
    </lineage>
</organism>
<dbReference type="RefSeq" id="XP_013895292.1">
    <property type="nucleotide sequence ID" value="XM_014039838.1"/>
</dbReference>
<dbReference type="InterPro" id="IPR023214">
    <property type="entry name" value="HAD_sf"/>
</dbReference>
<reference evidence="5 6" key="1">
    <citation type="journal article" date="2013" name="BMC Genomics">
        <title>Reconstruction of the lipid metabolism for the microalga Monoraphidium neglectum from its genome sequence reveals characteristics suitable for biofuel production.</title>
        <authorList>
            <person name="Bogen C."/>
            <person name="Al-Dilaimi A."/>
            <person name="Albersmeier A."/>
            <person name="Wichmann J."/>
            <person name="Grundmann M."/>
            <person name="Rupp O."/>
            <person name="Lauersen K.J."/>
            <person name="Blifernez-Klassen O."/>
            <person name="Kalinowski J."/>
            <person name="Goesmann A."/>
            <person name="Mussgnug J.H."/>
            <person name="Kruse O."/>
        </authorList>
    </citation>
    <scope>NUCLEOTIDE SEQUENCE [LARGE SCALE GENOMIC DNA]</scope>
    <source>
        <strain evidence="5 6">SAG 48.87</strain>
    </source>
</reference>
<dbReference type="InterPro" id="IPR036412">
    <property type="entry name" value="HAD-like_sf"/>
</dbReference>
<keyword evidence="4" id="KW-0460">Magnesium</keyword>
<dbReference type="PANTHER" id="PTHR12103:SF15">
    <property type="entry name" value="CYTOSOLIC PURINE 5'-NUCLEOTIDASE"/>
    <property type="match status" value="1"/>
</dbReference>
<protein>
    <recommendedName>
        <fullName evidence="7">5'-nucleotidase</fullName>
    </recommendedName>
</protein>
<dbReference type="EMBL" id="KK103084">
    <property type="protein sequence ID" value="KIY96272.1"/>
    <property type="molecule type" value="Genomic_DNA"/>
</dbReference>
<evidence type="ECO:0000256" key="4">
    <source>
        <dbReference type="ARBA" id="ARBA00022842"/>
    </source>
</evidence>
<keyword evidence="6" id="KW-1185">Reference proteome</keyword>
<name>A0A0D2J958_9CHLO</name>
<dbReference type="Proteomes" id="UP000054498">
    <property type="component" value="Unassembled WGS sequence"/>
</dbReference>
<dbReference type="AlphaFoldDB" id="A0A0D2J958"/>
<dbReference type="Pfam" id="PF05761">
    <property type="entry name" value="5_nucleotid"/>
    <property type="match status" value="1"/>
</dbReference>
<dbReference type="STRING" id="145388.A0A0D2J958"/>
<dbReference type="GeneID" id="25728980"/>
<evidence type="ECO:0000256" key="3">
    <source>
        <dbReference type="ARBA" id="ARBA00022801"/>
    </source>
</evidence>
<evidence type="ECO:0000313" key="6">
    <source>
        <dbReference type="Proteomes" id="UP000054498"/>
    </source>
</evidence>
<gene>
    <name evidence="5" type="ORF">MNEG_11692</name>
</gene>
<dbReference type="OrthoDB" id="10252832at2759"/>
<dbReference type="InterPro" id="IPR008380">
    <property type="entry name" value="HAD-SF_hydro_IG_5-nucl"/>
</dbReference>
<keyword evidence="3" id="KW-0378">Hydrolase</keyword>